<evidence type="ECO:0000256" key="9">
    <source>
        <dbReference type="ARBA" id="ARBA00023136"/>
    </source>
</evidence>
<protein>
    <submittedName>
        <fullName evidence="11">ABC transporter ATP-binding protein</fullName>
    </submittedName>
</protein>
<feature type="domain" description="ABC transporter" evidence="10">
    <location>
        <begin position="12"/>
        <end position="250"/>
    </location>
</feature>
<sequence>MKEKHSHSILKTEALDIGYKKKAFVNKIASNINIEVNEGELVAVIGVNGVGKSTFLRTLSGIQQPLSGKVLVNNTEIGKIEALAMASLISLVFTEQPVSKNLSVFELVALGRQPYTNWIGRLDKNDLRQIVKALKLVNIESIQEKKCYELSDGQMQKVLIARALAQNTPLVILDEPTTHLDLYHKAYVFKLLKDLTRKTKKAIVFASHEINLAIQLCDKIILMQKDKIQMGTPIELLNSGVFSNVFPSDVIFFDDDTSSFKIKT</sequence>
<dbReference type="SUPFAM" id="SSF52540">
    <property type="entry name" value="P-loop containing nucleoside triphosphate hydrolases"/>
    <property type="match status" value="1"/>
</dbReference>
<comment type="subcellular location">
    <subcellularLocation>
        <location evidence="1">Cell membrane</location>
        <topology evidence="1">Peripheral membrane protein</topology>
    </subcellularLocation>
</comment>
<dbReference type="Gene3D" id="3.40.50.300">
    <property type="entry name" value="P-loop containing nucleotide triphosphate hydrolases"/>
    <property type="match status" value="1"/>
</dbReference>
<evidence type="ECO:0000256" key="7">
    <source>
        <dbReference type="ARBA" id="ARBA00023004"/>
    </source>
</evidence>
<keyword evidence="6 11" id="KW-0067">ATP-binding</keyword>
<dbReference type="PANTHER" id="PTHR42771">
    <property type="entry name" value="IRON(3+)-HYDROXAMATE IMPORT ATP-BINDING PROTEIN FHUC"/>
    <property type="match status" value="1"/>
</dbReference>
<organism evidence="11 12">
    <name type="scientific">Autumnicola edwardsiae</name>
    <dbReference type="NCBI Taxonomy" id="3075594"/>
    <lineage>
        <taxon>Bacteria</taxon>
        <taxon>Pseudomonadati</taxon>
        <taxon>Bacteroidota</taxon>
        <taxon>Flavobacteriia</taxon>
        <taxon>Flavobacteriales</taxon>
        <taxon>Flavobacteriaceae</taxon>
        <taxon>Autumnicola</taxon>
    </lineage>
</organism>
<dbReference type="InterPro" id="IPR027417">
    <property type="entry name" value="P-loop_NTPase"/>
</dbReference>
<dbReference type="PROSITE" id="PS50893">
    <property type="entry name" value="ABC_TRANSPORTER_2"/>
    <property type="match status" value="1"/>
</dbReference>
<evidence type="ECO:0000313" key="12">
    <source>
        <dbReference type="Proteomes" id="UP001248819"/>
    </source>
</evidence>
<dbReference type="InterPro" id="IPR003593">
    <property type="entry name" value="AAA+_ATPase"/>
</dbReference>
<evidence type="ECO:0000256" key="1">
    <source>
        <dbReference type="ARBA" id="ARBA00004202"/>
    </source>
</evidence>
<evidence type="ECO:0000256" key="6">
    <source>
        <dbReference type="ARBA" id="ARBA00022840"/>
    </source>
</evidence>
<keyword evidence="2" id="KW-0813">Transport</keyword>
<accession>A0ABU3CS24</accession>
<keyword evidence="4" id="KW-0410">Iron transport</keyword>
<evidence type="ECO:0000313" key="11">
    <source>
        <dbReference type="EMBL" id="MDT0649159.1"/>
    </source>
</evidence>
<dbReference type="EMBL" id="JAVRHP010000010">
    <property type="protein sequence ID" value="MDT0649159.1"/>
    <property type="molecule type" value="Genomic_DNA"/>
</dbReference>
<evidence type="ECO:0000256" key="8">
    <source>
        <dbReference type="ARBA" id="ARBA00023065"/>
    </source>
</evidence>
<evidence type="ECO:0000259" key="10">
    <source>
        <dbReference type="PROSITE" id="PS50893"/>
    </source>
</evidence>
<keyword evidence="5" id="KW-0547">Nucleotide-binding</keyword>
<keyword evidence="3" id="KW-1003">Cell membrane</keyword>
<evidence type="ECO:0000256" key="4">
    <source>
        <dbReference type="ARBA" id="ARBA00022496"/>
    </source>
</evidence>
<dbReference type="Pfam" id="PF00005">
    <property type="entry name" value="ABC_tran"/>
    <property type="match status" value="1"/>
</dbReference>
<dbReference type="SMART" id="SM00382">
    <property type="entry name" value="AAA"/>
    <property type="match status" value="1"/>
</dbReference>
<dbReference type="PANTHER" id="PTHR42771:SF4">
    <property type="entry name" value="IRON(3+)-HYDROXAMATE IMPORT ATP-BINDING PROTEIN FHUC"/>
    <property type="match status" value="1"/>
</dbReference>
<proteinExistence type="predicted"/>
<dbReference type="RefSeq" id="WP_311483337.1">
    <property type="nucleotide sequence ID" value="NZ_JAVRHP010000010.1"/>
</dbReference>
<gene>
    <name evidence="11" type="ORF">RM529_03335</name>
</gene>
<reference evidence="11 12" key="1">
    <citation type="submission" date="2023-09" db="EMBL/GenBank/DDBJ databases">
        <authorList>
            <person name="Rey-Velasco X."/>
        </authorList>
    </citation>
    <scope>NUCLEOTIDE SEQUENCE [LARGE SCALE GENOMIC DNA]</scope>
    <source>
        <strain evidence="11 12">F297</strain>
    </source>
</reference>
<keyword evidence="9" id="KW-0472">Membrane</keyword>
<evidence type="ECO:0000256" key="2">
    <source>
        <dbReference type="ARBA" id="ARBA00022448"/>
    </source>
</evidence>
<evidence type="ECO:0000256" key="5">
    <source>
        <dbReference type="ARBA" id="ARBA00022741"/>
    </source>
</evidence>
<comment type="caution">
    <text evidence="11">The sequence shown here is derived from an EMBL/GenBank/DDBJ whole genome shotgun (WGS) entry which is preliminary data.</text>
</comment>
<evidence type="ECO:0000256" key="3">
    <source>
        <dbReference type="ARBA" id="ARBA00022475"/>
    </source>
</evidence>
<name>A0ABU3CS24_9FLAO</name>
<dbReference type="Proteomes" id="UP001248819">
    <property type="component" value="Unassembled WGS sequence"/>
</dbReference>
<keyword evidence="8" id="KW-0406">Ion transport</keyword>
<dbReference type="CDD" id="cd03214">
    <property type="entry name" value="ABC_Iron-Siderophores_B12_Hemin"/>
    <property type="match status" value="1"/>
</dbReference>
<dbReference type="InterPro" id="IPR051535">
    <property type="entry name" value="Siderophore_ABC-ATPase"/>
</dbReference>
<keyword evidence="7" id="KW-0408">Iron</keyword>
<keyword evidence="12" id="KW-1185">Reference proteome</keyword>
<dbReference type="InterPro" id="IPR003439">
    <property type="entry name" value="ABC_transporter-like_ATP-bd"/>
</dbReference>
<dbReference type="GO" id="GO:0005524">
    <property type="term" value="F:ATP binding"/>
    <property type="evidence" value="ECO:0007669"/>
    <property type="project" value="UniProtKB-KW"/>
</dbReference>